<proteinExistence type="predicted"/>
<dbReference type="Pfam" id="PF13229">
    <property type="entry name" value="Beta_helix"/>
    <property type="match status" value="1"/>
</dbReference>
<gene>
    <name evidence="3" type="ORF">BMT55_09500</name>
</gene>
<dbReference type="SMART" id="SM00710">
    <property type="entry name" value="PbH1"/>
    <property type="match status" value="5"/>
</dbReference>
<accession>A0ABX4XL25</accession>
<keyword evidence="1" id="KW-0812">Transmembrane</keyword>
<dbReference type="Gene3D" id="2.160.20.10">
    <property type="entry name" value="Single-stranded right-handed beta-helix, Pectin lyase-like"/>
    <property type="match status" value="1"/>
</dbReference>
<name>A0ABX4XL25_9LIST</name>
<feature type="transmembrane region" description="Helical" evidence="1">
    <location>
        <begin position="25"/>
        <end position="45"/>
    </location>
</feature>
<evidence type="ECO:0000313" key="4">
    <source>
        <dbReference type="Proteomes" id="UP000236500"/>
    </source>
</evidence>
<dbReference type="SUPFAM" id="SSF51126">
    <property type="entry name" value="Pectin lyase-like"/>
    <property type="match status" value="1"/>
</dbReference>
<dbReference type="InterPro" id="IPR011050">
    <property type="entry name" value="Pectin_lyase_fold/virulence"/>
</dbReference>
<evidence type="ECO:0000259" key="2">
    <source>
        <dbReference type="Pfam" id="PF13229"/>
    </source>
</evidence>
<organism evidence="3 4">
    <name type="scientific">Listeria newyorkensis</name>
    <dbReference type="NCBI Taxonomy" id="1497681"/>
    <lineage>
        <taxon>Bacteria</taxon>
        <taxon>Bacillati</taxon>
        <taxon>Bacillota</taxon>
        <taxon>Bacilli</taxon>
        <taxon>Bacillales</taxon>
        <taxon>Listeriaceae</taxon>
        <taxon>Listeria</taxon>
    </lineage>
</organism>
<dbReference type="Proteomes" id="UP000236500">
    <property type="component" value="Unassembled WGS sequence"/>
</dbReference>
<dbReference type="EMBL" id="MPDH01000010">
    <property type="protein sequence ID" value="PNP91932.1"/>
    <property type="molecule type" value="Genomic_DNA"/>
</dbReference>
<feature type="domain" description="Right handed beta helix" evidence="2">
    <location>
        <begin position="193"/>
        <end position="277"/>
    </location>
</feature>
<evidence type="ECO:0000256" key="1">
    <source>
        <dbReference type="SAM" id="Phobius"/>
    </source>
</evidence>
<keyword evidence="1" id="KW-1133">Transmembrane helix</keyword>
<reference evidence="3 4" key="1">
    <citation type="submission" date="2016-11" db="EMBL/GenBank/DDBJ databases">
        <title>Whole Genome Sequence of Listeria newyorkensis.</title>
        <authorList>
            <person name="Frink S."/>
            <person name="Morales C."/>
            <person name="Kiang D."/>
        </authorList>
    </citation>
    <scope>NUCLEOTIDE SEQUENCE [LARGE SCALE GENOMIC DNA]</scope>
    <source>
        <strain evidence="3 4">F1604011-044</strain>
    </source>
</reference>
<comment type="caution">
    <text evidence="3">The sequence shown here is derived from an EMBL/GenBank/DDBJ whole genome shotgun (WGS) entry which is preliminary data.</text>
</comment>
<evidence type="ECO:0000313" key="3">
    <source>
        <dbReference type="EMBL" id="PNP91932.1"/>
    </source>
</evidence>
<keyword evidence="4" id="KW-1185">Reference proteome</keyword>
<dbReference type="InterPro" id="IPR006626">
    <property type="entry name" value="PbH1"/>
</dbReference>
<sequence>MRYIKVKDTISTHLKKAVVQMKKTITYITGFIISLTLVILIPQIAKAEIIPLTKGTTPEIATQNGKVLQAAINQASTTKAKQVTLPAGLFYINGKIILKSNIVLTGPNSTPTATTLTMNNAPMTTDSTPTSQESATNIILQNFTLQYNPTISKFNYLTNPTNFYQDNLLNIGMTTKAETAAGYKATTKKALKTNIKISNMIFNANNVGTSIINIAKAKNVTIQNSQLLNSGLQSGISLTYSDNITLTNNRLKNLGRTGIVMYYGNSGITIYNNQVIDWMQRYGSYHYDAVKKSGETLDSMQDAAIDSYGPANQYITVKNNRINLSAGANKVNPNNPLIAKKWRLKAVPNYTRYTALRASGTQYALYQGNTINIDSPDTFAFFTTNMRKSNTLTRPKGIVLTGNNFTSRNIDYPIRIFAGISDTALLNGITIQSNNFRIVGKINNYYRSLINVREVPVTENKRTAYYPTALLSVFNNNIRSTNLGSMVDGSSTSKKDALQLLFLNNNKNNGKIHQTARNYIGTTLKSITYSNKAIRGTIIWNADETKTKYIRITNLAGKPIAPEQKLIKGVTRNFSIPIKLVRGNQIKVQISESKGNYTNNSTILYQVK</sequence>
<keyword evidence="1" id="KW-0472">Membrane</keyword>
<protein>
    <recommendedName>
        <fullName evidence="2">Right handed beta helix domain-containing protein</fullName>
    </recommendedName>
</protein>
<dbReference type="InterPro" id="IPR039448">
    <property type="entry name" value="Beta_helix"/>
</dbReference>
<dbReference type="InterPro" id="IPR012334">
    <property type="entry name" value="Pectin_lyas_fold"/>
</dbReference>